<evidence type="ECO:0000313" key="1">
    <source>
        <dbReference type="EMBL" id="KUM50000.1"/>
    </source>
</evidence>
<geneLocation type="mitochondrion" evidence="1"/>
<comment type="caution">
    <text evidence="1">The sequence shown here is derived from an EMBL/GenBank/DDBJ whole genome shotgun (WGS) entry which is preliminary data.</text>
</comment>
<accession>A0A117NIJ0</accession>
<dbReference type="AlphaFoldDB" id="A0A117NIJ0"/>
<sequence>MLPLLLILEPGKQGHLYMNLLDQQGQMPMPTSMPSLLMAVNLKYLYLNNIDMDMVRYGISWLSIQSMVRRALFSFIYLISGVQRKQWVSDFRSGMIDYPGVTFSWCVGCVTLSIGRSHTC</sequence>
<dbReference type="EMBL" id="LKAM01000002">
    <property type="protein sequence ID" value="KUM50000.1"/>
    <property type="molecule type" value="Genomic_DNA"/>
</dbReference>
<organism evidence="1">
    <name type="scientific">Picea glauca</name>
    <name type="common">White spruce</name>
    <name type="synonym">Pinus glauca</name>
    <dbReference type="NCBI Taxonomy" id="3330"/>
    <lineage>
        <taxon>Eukaryota</taxon>
        <taxon>Viridiplantae</taxon>
        <taxon>Streptophyta</taxon>
        <taxon>Embryophyta</taxon>
        <taxon>Tracheophyta</taxon>
        <taxon>Spermatophyta</taxon>
        <taxon>Pinopsida</taxon>
        <taxon>Pinidae</taxon>
        <taxon>Conifers I</taxon>
        <taxon>Pinales</taxon>
        <taxon>Pinaceae</taxon>
        <taxon>Picea</taxon>
    </lineage>
</organism>
<proteinExistence type="predicted"/>
<protein>
    <submittedName>
        <fullName evidence="1">Uncharacterized protein</fullName>
    </submittedName>
</protein>
<reference evidence="1" key="1">
    <citation type="journal article" date="2015" name="Genome Biol. Evol.">
        <title>Organellar Genomes of White Spruce (Picea glauca): Assembly and Annotation.</title>
        <authorList>
            <person name="Jackman S.D."/>
            <person name="Warren R.L."/>
            <person name="Gibb E.A."/>
            <person name="Vandervalk B.P."/>
            <person name="Mohamadi H."/>
            <person name="Chu J."/>
            <person name="Raymond A."/>
            <person name="Pleasance S."/>
            <person name="Coope R."/>
            <person name="Wildung M.R."/>
            <person name="Ritland C.E."/>
            <person name="Bousquet J."/>
            <person name="Jones S.J."/>
            <person name="Bohlmann J."/>
            <person name="Birol I."/>
        </authorList>
    </citation>
    <scope>NUCLEOTIDE SEQUENCE [LARGE SCALE GENOMIC DNA]</scope>
    <source>
        <tissue evidence="1">Flushing bud</tissue>
    </source>
</reference>
<name>A0A117NIJ0_PICGL</name>
<keyword evidence="1" id="KW-0496">Mitochondrion</keyword>
<gene>
    <name evidence="1" type="ORF">ABT39_MTgene3228</name>
</gene>